<gene>
    <name evidence="1" type="ORF">E7746_05755</name>
</gene>
<accession>A0A4P7VNM2</accession>
<dbReference type="EMBL" id="CP039393">
    <property type="protein sequence ID" value="QCD35435.1"/>
    <property type="molecule type" value="Genomic_DNA"/>
</dbReference>
<reference evidence="1 2" key="1">
    <citation type="submission" date="2019-02" db="EMBL/GenBank/DDBJ databases">
        <title>Isolation and identification of novel species under the genus Muribaculum.</title>
        <authorList>
            <person name="Miyake S."/>
            <person name="Ding Y."/>
            <person name="Low A."/>
            <person name="Soh M."/>
            <person name="Seedorf H."/>
        </authorList>
    </citation>
    <scope>NUCLEOTIDE SEQUENCE [LARGE SCALE GENOMIC DNA]</scope>
    <source>
        <strain evidence="1 2">TLL-A4</strain>
    </source>
</reference>
<dbReference type="RefSeq" id="WP_136410156.1">
    <property type="nucleotide sequence ID" value="NZ_CP039393.1"/>
</dbReference>
<keyword evidence="2" id="KW-1185">Reference proteome</keyword>
<dbReference type="AlphaFoldDB" id="A0A4P7VNM2"/>
<name>A0A4P7VNM2_9BACT</name>
<evidence type="ECO:0000313" key="2">
    <source>
        <dbReference type="Proteomes" id="UP000297031"/>
    </source>
</evidence>
<evidence type="ECO:0000313" key="1">
    <source>
        <dbReference type="EMBL" id="QCD35435.1"/>
    </source>
</evidence>
<dbReference type="Proteomes" id="UP000297031">
    <property type="component" value="Chromosome"/>
</dbReference>
<dbReference type="OrthoDB" id="3010348at2"/>
<organism evidence="1 2">
    <name type="scientific">Muribaculum gordoncarteri</name>
    <dbReference type="NCBI Taxonomy" id="2530390"/>
    <lineage>
        <taxon>Bacteria</taxon>
        <taxon>Pseudomonadati</taxon>
        <taxon>Bacteroidota</taxon>
        <taxon>Bacteroidia</taxon>
        <taxon>Bacteroidales</taxon>
        <taxon>Muribaculaceae</taxon>
        <taxon>Muribaculum</taxon>
    </lineage>
</organism>
<sequence length="125" mass="14273">MYIDDLTDAVVACAEAKGWHVEAGIIYKEQKSEFEFGKYSPAGRDFSFNATMKCANINSLIEDIDNYYEGFDVDSETYIWLDQSGHGRNGAPYRMRSVLEDMEATEKMIGELLDAIKEMEVPEEY</sequence>
<dbReference type="KEGG" id="mgod:E7746_05755"/>
<proteinExistence type="predicted"/>
<protein>
    <submittedName>
        <fullName evidence="1">Uncharacterized protein</fullName>
    </submittedName>
</protein>